<comment type="caution">
    <text evidence="6">The sequence shown here is derived from an EMBL/GenBank/DDBJ whole genome shotgun (WGS) entry which is preliminary data.</text>
</comment>
<protein>
    <submittedName>
        <fullName evidence="6">Double-stranded RNA-binding protein 1</fullName>
    </submittedName>
</protein>
<sequence>MYKSMLQELCQKHSWTLPVYDSVKDGPDHQPQFTATVTVNGATFQSPVGSKNSKEAQSVAAQVAFNHFSPLTTAAHQQIPANSGIPNHASSGISVSTTNFDTEAVKSGKVERNTQNGTPLAEISTSTEEGLLHTYKNRLQIYAQKRNLNLPTYSCEIVGPPHARRYKSKVTVDGKPFETPNFFVTLKDAEHGAAKMAFESMSLHLTEEDEVLYKSLLQEHAQREGLRFPTYDTKRSGPSHMPIFESTVEIGGKTYQGQEGKTKKMAEMNAAKAAYICLTKCQETQSSNFSFGETSDALSLNLQPDVTGKVEEDVSRKSSISSKEQTQEIQDNNGKRHRNSVTSEDAHARERGSSAAKCLPQDPKVGASLPTLNILIPPTQNSVNRILVCPRTQDMIIPEGATILPSSDDQWVAMAMTVLEEECKKYYD</sequence>
<evidence type="ECO:0000313" key="6">
    <source>
        <dbReference type="EMBL" id="KAK1384698.1"/>
    </source>
</evidence>
<dbReference type="Pfam" id="PF00035">
    <property type="entry name" value="dsrm"/>
    <property type="match status" value="3"/>
</dbReference>
<feature type="domain" description="DRBM" evidence="5">
    <location>
        <begin position="1"/>
        <end position="70"/>
    </location>
</feature>
<dbReference type="EMBL" id="JAUIZM010000005">
    <property type="protein sequence ID" value="KAK1384698.1"/>
    <property type="molecule type" value="Genomic_DNA"/>
</dbReference>
<dbReference type="Gene3D" id="3.30.160.20">
    <property type="match status" value="3"/>
</dbReference>
<reference evidence="6" key="2">
    <citation type="submission" date="2023-05" db="EMBL/GenBank/DDBJ databases">
        <authorList>
            <person name="Schelkunov M.I."/>
        </authorList>
    </citation>
    <scope>NUCLEOTIDE SEQUENCE</scope>
    <source>
        <strain evidence="6">Hsosn_3</strain>
        <tissue evidence="6">Leaf</tissue>
    </source>
</reference>
<dbReference type="SMART" id="SM00358">
    <property type="entry name" value="DSRM"/>
    <property type="match status" value="3"/>
</dbReference>
<evidence type="ECO:0000256" key="3">
    <source>
        <dbReference type="PROSITE-ProRule" id="PRU00266"/>
    </source>
</evidence>
<evidence type="ECO:0000256" key="1">
    <source>
        <dbReference type="ARBA" id="ARBA00022737"/>
    </source>
</evidence>
<proteinExistence type="predicted"/>
<feature type="domain" description="DRBM" evidence="5">
    <location>
        <begin position="134"/>
        <end position="203"/>
    </location>
</feature>
<dbReference type="PROSITE" id="PS50137">
    <property type="entry name" value="DS_RBD"/>
    <property type="match status" value="3"/>
</dbReference>
<feature type="compositionally biased region" description="Polar residues" evidence="4">
    <location>
        <begin position="317"/>
        <end position="332"/>
    </location>
</feature>
<organism evidence="6 7">
    <name type="scientific">Heracleum sosnowskyi</name>
    <dbReference type="NCBI Taxonomy" id="360622"/>
    <lineage>
        <taxon>Eukaryota</taxon>
        <taxon>Viridiplantae</taxon>
        <taxon>Streptophyta</taxon>
        <taxon>Embryophyta</taxon>
        <taxon>Tracheophyta</taxon>
        <taxon>Spermatophyta</taxon>
        <taxon>Magnoliopsida</taxon>
        <taxon>eudicotyledons</taxon>
        <taxon>Gunneridae</taxon>
        <taxon>Pentapetalae</taxon>
        <taxon>asterids</taxon>
        <taxon>campanulids</taxon>
        <taxon>Apiales</taxon>
        <taxon>Apiaceae</taxon>
        <taxon>Apioideae</taxon>
        <taxon>apioid superclade</taxon>
        <taxon>Tordylieae</taxon>
        <taxon>Tordyliinae</taxon>
        <taxon>Heracleum</taxon>
    </lineage>
</organism>
<reference evidence="6" key="1">
    <citation type="submission" date="2023-02" db="EMBL/GenBank/DDBJ databases">
        <title>Genome of toxic invasive species Heracleum sosnowskyi carries increased number of genes despite the absence of recent whole-genome duplications.</title>
        <authorList>
            <person name="Schelkunov M."/>
            <person name="Shtratnikova V."/>
            <person name="Makarenko M."/>
            <person name="Klepikova A."/>
            <person name="Omelchenko D."/>
            <person name="Novikova G."/>
            <person name="Obukhova E."/>
            <person name="Bogdanov V."/>
            <person name="Penin A."/>
            <person name="Logacheva M."/>
        </authorList>
    </citation>
    <scope>NUCLEOTIDE SEQUENCE</scope>
    <source>
        <strain evidence="6">Hsosn_3</strain>
        <tissue evidence="6">Leaf</tissue>
    </source>
</reference>
<gene>
    <name evidence="6" type="ORF">POM88_022433</name>
</gene>
<keyword evidence="2 3" id="KW-0694">RNA-binding</keyword>
<keyword evidence="7" id="KW-1185">Reference proteome</keyword>
<accession>A0AAD8IGF2</accession>
<dbReference type="GO" id="GO:0003723">
    <property type="term" value="F:RNA binding"/>
    <property type="evidence" value="ECO:0007669"/>
    <property type="project" value="UniProtKB-UniRule"/>
</dbReference>
<dbReference type="PANTHER" id="PTHR46031">
    <property type="match status" value="1"/>
</dbReference>
<dbReference type="AlphaFoldDB" id="A0AAD8IGF2"/>
<evidence type="ECO:0000256" key="2">
    <source>
        <dbReference type="ARBA" id="ARBA00022884"/>
    </source>
</evidence>
<dbReference type="InterPro" id="IPR014720">
    <property type="entry name" value="dsRBD_dom"/>
</dbReference>
<name>A0AAD8IGF2_9APIA</name>
<dbReference type="PANTHER" id="PTHR46031:SF16">
    <property type="entry name" value="DOUBLE-STRANDED RNA-BINDING PROTEIN 4"/>
    <property type="match status" value="1"/>
</dbReference>
<evidence type="ECO:0000313" key="7">
    <source>
        <dbReference type="Proteomes" id="UP001237642"/>
    </source>
</evidence>
<feature type="domain" description="DRBM" evidence="5">
    <location>
        <begin position="212"/>
        <end position="280"/>
    </location>
</feature>
<dbReference type="SUPFAM" id="SSF54768">
    <property type="entry name" value="dsRNA-binding domain-like"/>
    <property type="match status" value="3"/>
</dbReference>
<dbReference type="Proteomes" id="UP001237642">
    <property type="component" value="Unassembled WGS sequence"/>
</dbReference>
<evidence type="ECO:0000256" key="4">
    <source>
        <dbReference type="SAM" id="MobiDB-lite"/>
    </source>
</evidence>
<keyword evidence="1" id="KW-0677">Repeat</keyword>
<feature type="region of interest" description="Disordered" evidence="4">
    <location>
        <begin position="309"/>
        <end position="362"/>
    </location>
</feature>
<evidence type="ECO:0000259" key="5">
    <source>
        <dbReference type="PROSITE" id="PS50137"/>
    </source>
</evidence>